<evidence type="ECO:0000313" key="3">
    <source>
        <dbReference type="EMBL" id="RZC03402.1"/>
    </source>
</evidence>
<dbReference type="Proteomes" id="UP000289340">
    <property type="component" value="Chromosome 7"/>
</dbReference>
<keyword evidence="1" id="KW-0732">Signal</keyword>
<protein>
    <submittedName>
        <fullName evidence="2">Uncharacterized protein</fullName>
    </submittedName>
</protein>
<name>A0A0B2SKY8_GLYSO</name>
<feature type="signal peptide" evidence="1">
    <location>
        <begin position="1"/>
        <end position="21"/>
    </location>
</feature>
<evidence type="ECO:0000313" key="2">
    <source>
        <dbReference type="EMBL" id="KHN44947.1"/>
    </source>
</evidence>
<reference evidence="3 4" key="2">
    <citation type="submission" date="2018-09" db="EMBL/GenBank/DDBJ databases">
        <title>A high-quality reference genome of wild soybean provides a powerful tool to mine soybean genomes.</title>
        <authorList>
            <person name="Xie M."/>
            <person name="Chung C.Y.L."/>
            <person name="Li M.-W."/>
            <person name="Wong F.-L."/>
            <person name="Chan T.-F."/>
            <person name="Lam H.-M."/>
        </authorList>
    </citation>
    <scope>NUCLEOTIDE SEQUENCE [LARGE SCALE GENOMIC DNA]</scope>
    <source>
        <strain evidence="4">cv. W05</strain>
        <tissue evidence="3">Hypocotyl of etiolated seedlings</tissue>
    </source>
</reference>
<evidence type="ECO:0000313" key="4">
    <source>
        <dbReference type="Proteomes" id="UP000289340"/>
    </source>
</evidence>
<dbReference type="Proteomes" id="UP000053555">
    <property type="component" value="Unassembled WGS sequence"/>
</dbReference>
<accession>A0A0B2SKY8</accession>
<keyword evidence="4" id="KW-1185">Reference proteome</keyword>
<dbReference type="EMBL" id="KN642702">
    <property type="protein sequence ID" value="KHN44947.1"/>
    <property type="molecule type" value="Genomic_DNA"/>
</dbReference>
<sequence length="102" mass="11110">MGSKVLLVLVMFMATILLISAAPNEYQNFDKKDGKPAPNGEYDSKWGYGGWGGPWYRGWGGPYYGGGWGGPWHGGGWGWHGGWGGWRPNEHVEAGINGNLNN</sequence>
<dbReference type="AlphaFoldDB" id="A0A0B2SKY8"/>
<dbReference type="Gramene" id="XM_028386469.1">
    <property type="protein sequence ID" value="XP_028242270.1"/>
    <property type="gene ID" value="LOC114420619"/>
</dbReference>
<dbReference type="EMBL" id="QZWG01000007">
    <property type="protein sequence ID" value="RZC03402.1"/>
    <property type="molecule type" value="Genomic_DNA"/>
</dbReference>
<dbReference type="InterPro" id="IPR010800">
    <property type="entry name" value="GRP"/>
</dbReference>
<proteinExistence type="predicted"/>
<evidence type="ECO:0000256" key="1">
    <source>
        <dbReference type="SAM" id="SignalP"/>
    </source>
</evidence>
<dbReference type="Pfam" id="PF07172">
    <property type="entry name" value="GRP"/>
    <property type="match status" value="1"/>
</dbReference>
<feature type="chain" id="PRO_5040666613" evidence="1">
    <location>
        <begin position="22"/>
        <end position="102"/>
    </location>
</feature>
<reference evidence="2" key="1">
    <citation type="submission" date="2014-07" db="EMBL/GenBank/DDBJ databases">
        <title>Identification of a novel salt tolerance gene in wild soybean by whole-genome sequencing.</title>
        <authorList>
            <person name="Lam H.-M."/>
            <person name="Qi X."/>
            <person name="Li M.-W."/>
            <person name="Liu X."/>
            <person name="Xie M."/>
            <person name="Ni M."/>
            <person name="Xu X."/>
        </authorList>
    </citation>
    <scope>NUCLEOTIDE SEQUENCE [LARGE SCALE GENOMIC DNA]</scope>
    <source>
        <tissue evidence="2">Root</tissue>
    </source>
</reference>
<organism evidence="2">
    <name type="scientific">Glycine soja</name>
    <name type="common">Wild soybean</name>
    <dbReference type="NCBI Taxonomy" id="3848"/>
    <lineage>
        <taxon>Eukaryota</taxon>
        <taxon>Viridiplantae</taxon>
        <taxon>Streptophyta</taxon>
        <taxon>Embryophyta</taxon>
        <taxon>Tracheophyta</taxon>
        <taxon>Spermatophyta</taxon>
        <taxon>Magnoliopsida</taxon>
        <taxon>eudicotyledons</taxon>
        <taxon>Gunneridae</taxon>
        <taxon>Pentapetalae</taxon>
        <taxon>rosids</taxon>
        <taxon>fabids</taxon>
        <taxon>Fabales</taxon>
        <taxon>Fabaceae</taxon>
        <taxon>Papilionoideae</taxon>
        <taxon>50 kb inversion clade</taxon>
        <taxon>NPAAA clade</taxon>
        <taxon>indigoferoid/millettioid clade</taxon>
        <taxon>Phaseoleae</taxon>
        <taxon>Glycine</taxon>
        <taxon>Glycine subgen. Soja</taxon>
    </lineage>
</organism>
<gene>
    <name evidence="3" type="ORF">D0Y65_018184</name>
    <name evidence="2" type="ORF">glysoja_048789</name>
</gene>